<feature type="transmembrane region" description="Helical" evidence="6">
    <location>
        <begin position="186"/>
        <end position="207"/>
    </location>
</feature>
<keyword evidence="8" id="KW-1185">Reference proteome</keyword>
<evidence type="ECO:0000256" key="3">
    <source>
        <dbReference type="ARBA" id="ARBA00022692"/>
    </source>
</evidence>
<protein>
    <submittedName>
        <fullName evidence="7">Putative membrane protein YhhN</fullName>
    </submittedName>
</protein>
<comment type="caution">
    <text evidence="7">The sequence shown here is derived from an EMBL/GenBank/DDBJ whole genome shotgun (WGS) entry which is preliminary data.</text>
</comment>
<name>A0A7W7K229_9SPHN</name>
<evidence type="ECO:0000313" key="8">
    <source>
        <dbReference type="Proteomes" id="UP000575241"/>
    </source>
</evidence>
<dbReference type="PANTHER" id="PTHR31885:SF6">
    <property type="entry name" value="GH04784P"/>
    <property type="match status" value="1"/>
</dbReference>
<feature type="transmembrane region" description="Helical" evidence="6">
    <location>
        <begin position="156"/>
        <end position="174"/>
    </location>
</feature>
<organism evidence="7 8">
    <name type="scientific">Sphingomonas kyeonggiensis</name>
    <dbReference type="NCBI Taxonomy" id="1268553"/>
    <lineage>
        <taxon>Bacteria</taxon>
        <taxon>Pseudomonadati</taxon>
        <taxon>Pseudomonadota</taxon>
        <taxon>Alphaproteobacteria</taxon>
        <taxon>Sphingomonadales</taxon>
        <taxon>Sphingomonadaceae</taxon>
        <taxon>Sphingomonas</taxon>
    </lineage>
</organism>
<dbReference type="RefSeq" id="WP_184166279.1">
    <property type="nucleotide sequence ID" value="NZ_JACHLN010000002.1"/>
</dbReference>
<dbReference type="Proteomes" id="UP000575241">
    <property type="component" value="Unassembled WGS sequence"/>
</dbReference>
<comment type="similarity">
    <text evidence="2">Belongs to the TMEM86 family.</text>
</comment>
<evidence type="ECO:0000256" key="4">
    <source>
        <dbReference type="ARBA" id="ARBA00022989"/>
    </source>
</evidence>
<evidence type="ECO:0000256" key="1">
    <source>
        <dbReference type="ARBA" id="ARBA00004141"/>
    </source>
</evidence>
<dbReference type="PANTHER" id="PTHR31885">
    <property type="entry name" value="GH04784P"/>
    <property type="match status" value="1"/>
</dbReference>
<dbReference type="AlphaFoldDB" id="A0A7W7K229"/>
<proteinExistence type="inferred from homology"/>
<evidence type="ECO:0000256" key="6">
    <source>
        <dbReference type="SAM" id="Phobius"/>
    </source>
</evidence>
<keyword evidence="3 6" id="KW-0812">Transmembrane</keyword>
<feature type="transmembrane region" description="Helical" evidence="6">
    <location>
        <begin position="105"/>
        <end position="125"/>
    </location>
</feature>
<feature type="transmembrane region" description="Helical" evidence="6">
    <location>
        <begin position="131"/>
        <end position="149"/>
    </location>
</feature>
<dbReference type="EMBL" id="JACHLN010000002">
    <property type="protein sequence ID" value="MBB4838945.1"/>
    <property type="molecule type" value="Genomic_DNA"/>
</dbReference>
<gene>
    <name evidence="7" type="ORF">HNP52_002014</name>
</gene>
<dbReference type="GO" id="GO:0016020">
    <property type="term" value="C:membrane"/>
    <property type="evidence" value="ECO:0007669"/>
    <property type="project" value="UniProtKB-SubCell"/>
</dbReference>
<evidence type="ECO:0000256" key="5">
    <source>
        <dbReference type="ARBA" id="ARBA00023136"/>
    </source>
</evidence>
<reference evidence="7 8" key="1">
    <citation type="submission" date="2020-08" db="EMBL/GenBank/DDBJ databases">
        <title>Functional genomics of gut bacteria from endangered species of beetles.</title>
        <authorList>
            <person name="Carlos-Shanley C."/>
        </authorList>
    </citation>
    <scope>NUCLEOTIDE SEQUENCE [LARGE SCALE GENOMIC DNA]</scope>
    <source>
        <strain evidence="7 8">S00224</strain>
    </source>
</reference>
<dbReference type="InterPro" id="IPR012506">
    <property type="entry name" value="TMEM86B-like"/>
</dbReference>
<sequence length="214" mass="22671">MDRTRIDPLFALALIAGATYYANVWLEAGGTAAVVWKGAGVALLAFWARGKAASGDGRVLGAVLALGALGDVLLELQGMAAGGLAFLAGHFLASYLYLRHKRVPAAQWIAPPVAMAAALLAWWVFKGGYQVELLAFYVFGLSLMAASAMLSRLGTLVAAGALLFFVSDWLIFLNEGRMLPPLVASLLVWPTYFIGQALIAWGGVHALNQEAPRP</sequence>
<feature type="transmembrane region" description="Helical" evidence="6">
    <location>
        <begin position="80"/>
        <end position="98"/>
    </location>
</feature>
<comment type="subcellular location">
    <subcellularLocation>
        <location evidence="1">Membrane</location>
        <topology evidence="1">Multi-pass membrane protein</topology>
    </subcellularLocation>
</comment>
<feature type="transmembrane region" description="Helical" evidence="6">
    <location>
        <begin position="9"/>
        <end position="26"/>
    </location>
</feature>
<keyword evidence="4 6" id="KW-1133">Transmembrane helix</keyword>
<accession>A0A7W7K229</accession>
<dbReference type="GO" id="GO:0016787">
    <property type="term" value="F:hydrolase activity"/>
    <property type="evidence" value="ECO:0007669"/>
    <property type="project" value="TreeGrafter"/>
</dbReference>
<evidence type="ECO:0000313" key="7">
    <source>
        <dbReference type="EMBL" id="MBB4838945.1"/>
    </source>
</evidence>
<dbReference type="Pfam" id="PF07947">
    <property type="entry name" value="YhhN"/>
    <property type="match status" value="1"/>
</dbReference>
<evidence type="ECO:0000256" key="2">
    <source>
        <dbReference type="ARBA" id="ARBA00007375"/>
    </source>
</evidence>
<keyword evidence="5 6" id="KW-0472">Membrane</keyword>